<feature type="transmembrane region" description="Helical" evidence="8">
    <location>
        <begin position="260"/>
        <end position="277"/>
    </location>
</feature>
<name>A0ABS4PJD1_9PSEU</name>
<accession>A0ABS4PJD1</accession>
<evidence type="ECO:0000313" key="10">
    <source>
        <dbReference type="Proteomes" id="UP000741013"/>
    </source>
</evidence>
<comment type="caution">
    <text evidence="9">The sequence shown here is derived from an EMBL/GenBank/DDBJ whole genome shotgun (WGS) entry which is preliminary data.</text>
</comment>
<dbReference type="Pfam" id="PF09594">
    <property type="entry name" value="GT87"/>
    <property type="match status" value="1"/>
</dbReference>
<evidence type="ECO:0000256" key="2">
    <source>
        <dbReference type="ARBA" id="ARBA00022475"/>
    </source>
</evidence>
<keyword evidence="5 8" id="KW-1133">Transmembrane helix</keyword>
<keyword evidence="2" id="KW-1003">Cell membrane</keyword>
<reference evidence="9 10" key="1">
    <citation type="submission" date="2021-03" db="EMBL/GenBank/DDBJ databases">
        <title>Sequencing the genomes of 1000 actinobacteria strains.</title>
        <authorList>
            <person name="Klenk H.-P."/>
        </authorList>
    </citation>
    <scope>NUCLEOTIDE SEQUENCE [LARGE SCALE GENOMIC DNA]</scope>
    <source>
        <strain evidence="9 10">DSM 45510</strain>
    </source>
</reference>
<feature type="transmembrane region" description="Helical" evidence="8">
    <location>
        <begin position="143"/>
        <end position="162"/>
    </location>
</feature>
<evidence type="ECO:0000256" key="7">
    <source>
        <dbReference type="ARBA" id="ARBA00024033"/>
    </source>
</evidence>
<sequence length="388" mass="41373">MKRRLESGDTGRRTLVGLVVVELVLLAVVLVWKRLDGLDLDVYRIGAEAFFTSGDPYGPLPPTRNGTWLPFTYPPFAAIAFAPLLVIPLDVALVAITVVGVLALGVVIALSLADYQPKLLAAGAAVLGVQAVALVSEPVRATLGFGQINLLLMLVVAVDLLATRRSRGLLLGVAAAVKLTPAAFVLFFLLQKDFKAAARAVVAFAGCALAAWLVAPSASVHYWTELVFAGERIGDPGYIGNQSLRGMIARFGFATGTQTVLWAGAVLVTLAVTALVVRRALAGGNPVLAMFACALGALLMSPVSWTHHWVWSGPIVGLLVLLAVRDRDRVRQVVLLGLAALSVYVFLDSPLWNNREVWPLRESYVLLGALLLAAMAWVARTCRTPRAE</sequence>
<evidence type="ECO:0000256" key="8">
    <source>
        <dbReference type="SAM" id="Phobius"/>
    </source>
</evidence>
<dbReference type="Proteomes" id="UP000741013">
    <property type="component" value="Unassembled WGS sequence"/>
</dbReference>
<evidence type="ECO:0000256" key="1">
    <source>
        <dbReference type="ARBA" id="ARBA00004651"/>
    </source>
</evidence>
<feature type="transmembrane region" description="Helical" evidence="8">
    <location>
        <begin position="12"/>
        <end position="32"/>
    </location>
</feature>
<comment type="similarity">
    <text evidence="7">Belongs to the glycosyltransferase 87 family.</text>
</comment>
<feature type="transmembrane region" description="Helical" evidence="8">
    <location>
        <begin position="93"/>
        <end position="113"/>
    </location>
</feature>
<evidence type="ECO:0000256" key="5">
    <source>
        <dbReference type="ARBA" id="ARBA00022989"/>
    </source>
</evidence>
<feature type="transmembrane region" description="Helical" evidence="8">
    <location>
        <begin position="333"/>
        <end position="352"/>
    </location>
</feature>
<protein>
    <submittedName>
        <fullName evidence="9">Alpha-1,2-mannosyltransferase</fullName>
        <ecNumber evidence="9">2.4.1.-</ecNumber>
    </submittedName>
</protein>
<evidence type="ECO:0000256" key="4">
    <source>
        <dbReference type="ARBA" id="ARBA00022692"/>
    </source>
</evidence>
<feature type="transmembrane region" description="Helical" evidence="8">
    <location>
        <begin position="119"/>
        <end position="136"/>
    </location>
</feature>
<feature type="transmembrane region" description="Helical" evidence="8">
    <location>
        <begin position="197"/>
        <end position="215"/>
    </location>
</feature>
<evidence type="ECO:0000313" key="9">
    <source>
        <dbReference type="EMBL" id="MBP2179015.1"/>
    </source>
</evidence>
<keyword evidence="6 8" id="KW-0472">Membrane</keyword>
<organism evidence="9 10">
    <name type="scientific">Amycolatopsis magusensis</name>
    <dbReference type="NCBI Taxonomy" id="882444"/>
    <lineage>
        <taxon>Bacteria</taxon>
        <taxon>Bacillati</taxon>
        <taxon>Actinomycetota</taxon>
        <taxon>Actinomycetes</taxon>
        <taxon>Pseudonocardiales</taxon>
        <taxon>Pseudonocardiaceae</taxon>
        <taxon>Amycolatopsis</taxon>
    </lineage>
</organism>
<comment type="subcellular location">
    <subcellularLocation>
        <location evidence="1">Cell membrane</location>
        <topology evidence="1">Multi-pass membrane protein</topology>
    </subcellularLocation>
</comment>
<keyword evidence="9" id="KW-0328">Glycosyltransferase</keyword>
<dbReference type="InterPro" id="IPR018584">
    <property type="entry name" value="GT87"/>
</dbReference>
<dbReference type="GO" id="GO:0016757">
    <property type="term" value="F:glycosyltransferase activity"/>
    <property type="evidence" value="ECO:0007669"/>
    <property type="project" value="UniProtKB-KW"/>
</dbReference>
<dbReference type="EC" id="2.4.1.-" evidence="9"/>
<keyword evidence="10" id="KW-1185">Reference proteome</keyword>
<evidence type="ECO:0000256" key="6">
    <source>
        <dbReference type="ARBA" id="ARBA00023136"/>
    </source>
</evidence>
<dbReference type="EMBL" id="JAGGMS010000001">
    <property type="protein sequence ID" value="MBP2179015.1"/>
    <property type="molecule type" value="Genomic_DNA"/>
</dbReference>
<feature type="transmembrane region" description="Helical" evidence="8">
    <location>
        <begin position="309"/>
        <end position="326"/>
    </location>
</feature>
<proteinExistence type="inferred from homology"/>
<gene>
    <name evidence="9" type="ORF">JOM49_000541</name>
</gene>
<feature type="transmembrane region" description="Helical" evidence="8">
    <location>
        <begin position="68"/>
        <end position="86"/>
    </location>
</feature>
<feature type="transmembrane region" description="Helical" evidence="8">
    <location>
        <begin position="168"/>
        <end position="190"/>
    </location>
</feature>
<keyword evidence="4 8" id="KW-0812">Transmembrane</keyword>
<evidence type="ECO:0000256" key="3">
    <source>
        <dbReference type="ARBA" id="ARBA00022679"/>
    </source>
</evidence>
<keyword evidence="3 9" id="KW-0808">Transferase</keyword>
<feature type="transmembrane region" description="Helical" evidence="8">
    <location>
        <begin position="364"/>
        <end position="382"/>
    </location>
</feature>
<feature type="transmembrane region" description="Helical" evidence="8">
    <location>
        <begin position="284"/>
        <end position="303"/>
    </location>
</feature>
<dbReference type="RefSeq" id="WP_308158632.1">
    <property type="nucleotide sequence ID" value="NZ_JAGGMS010000001.1"/>
</dbReference>